<evidence type="ECO:0000313" key="2">
    <source>
        <dbReference type="Proteomes" id="UP000186607"/>
    </source>
</evidence>
<sequence>MVGVFSTTYRIAGKVVKPNVFWFSLRPGDELDAKVRHHALFSIAVAADINLRR</sequence>
<dbReference type="EMBL" id="MSTI01000028">
    <property type="protein sequence ID" value="OLV19523.1"/>
    <property type="molecule type" value="Genomic_DNA"/>
</dbReference>
<dbReference type="AlphaFoldDB" id="A0A1U7P2X2"/>
<reference evidence="1 2" key="1">
    <citation type="submission" date="2017-01" db="EMBL/GenBank/DDBJ databases">
        <title>Genome Analysis of Deinococcus marmoris KOPRI26562.</title>
        <authorList>
            <person name="Kim J.H."/>
            <person name="Oh H.-M."/>
        </authorList>
    </citation>
    <scope>NUCLEOTIDE SEQUENCE [LARGE SCALE GENOMIC DNA]</scope>
    <source>
        <strain evidence="1 2">KOPRI26562</strain>
    </source>
</reference>
<accession>A0A1U7P2X2</accession>
<keyword evidence="2" id="KW-1185">Reference proteome</keyword>
<gene>
    <name evidence="1" type="ORF">BOO71_0002308</name>
</gene>
<protein>
    <submittedName>
        <fullName evidence="1">Uncharacterized protein</fullName>
    </submittedName>
</protein>
<evidence type="ECO:0000313" key="1">
    <source>
        <dbReference type="EMBL" id="OLV19523.1"/>
    </source>
</evidence>
<comment type="caution">
    <text evidence="1">The sequence shown here is derived from an EMBL/GenBank/DDBJ whole genome shotgun (WGS) entry which is preliminary data.</text>
</comment>
<proteinExistence type="predicted"/>
<dbReference type="Proteomes" id="UP000186607">
    <property type="component" value="Unassembled WGS sequence"/>
</dbReference>
<name>A0A1U7P2X2_9DEIO</name>
<organism evidence="1 2">
    <name type="scientific">Deinococcus marmoris</name>
    <dbReference type="NCBI Taxonomy" id="249408"/>
    <lineage>
        <taxon>Bacteria</taxon>
        <taxon>Thermotogati</taxon>
        <taxon>Deinococcota</taxon>
        <taxon>Deinococci</taxon>
        <taxon>Deinococcales</taxon>
        <taxon>Deinococcaceae</taxon>
        <taxon>Deinococcus</taxon>
    </lineage>
</organism>